<reference evidence="1" key="2">
    <citation type="submission" date="2020-05" db="UniProtKB">
        <authorList>
            <consortium name="EnsemblMetazoa"/>
        </authorList>
    </citation>
    <scope>IDENTIFICATION</scope>
    <source>
        <strain evidence="1">IAEA</strain>
    </source>
</reference>
<dbReference type="Proteomes" id="UP000092445">
    <property type="component" value="Unassembled WGS sequence"/>
</dbReference>
<protein>
    <submittedName>
        <fullName evidence="1">Uncharacterized protein</fullName>
    </submittedName>
</protein>
<proteinExistence type="predicted"/>
<sequence length="154" mass="17510">MKPGRPRGSVNLNCVTSTRKMAIRLNLIDKIPVERTYSLINSLENILVSYEMPGQKSCETHFEEPDIVRRKVKYKQLLKPLAIINLGLSGSNSYVREHDSQNRSNVTQHTSHCNCRPLTSEQNVTSGETYLQLGCLRCSDVESSMNCDIEHIRM</sequence>
<name>A0A1B0ADF3_GLOPL</name>
<reference evidence="2" key="1">
    <citation type="submission" date="2014-03" db="EMBL/GenBank/DDBJ databases">
        <authorList>
            <person name="Aksoy S."/>
            <person name="Warren W."/>
            <person name="Wilson R.K."/>
        </authorList>
    </citation>
    <scope>NUCLEOTIDE SEQUENCE [LARGE SCALE GENOMIC DNA]</scope>
    <source>
        <strain evidence="2">IAEA</strain>
    </source>
</reference>
<accession>A0A1B0ADF3</accession>
<evidence type="ECO:0000313" key="2">
    <source>
        <dbReference type="Proteomes" id="UP000092445"/>
    </source>
</evidence>
<dbReference type="EnsemblMetazoa" id="GPAI042076-RA">
    <property type="protein sequence ID" value="GPAI042076-PA"/>
    <property type="gene ID" value="GPAI042076"/>
</dbReference>
<dbReference type="VEuPathDB" id="VectorBase:GPAI042076"/>
<keyword evidence="2" id="KW-1185">Reference proteome</keyword>
<evidence type="ECO:0000313" key="1">
    <source>
        <dbReference type="EnsemblMetazoa" id="GPAI042076-PA"/>
    </source>
</evidence>
<dbReference type="AlphaFoldDB" id="A0A1B0ADF3"/>
<organism evidence="1 2">
    <name type="scientific">Glossina pallidipes</name>
    <name type="common">Tsetse fly</name>
    <dbReference type="NCBI Taxonomy" id="7398"/>
    <lineage>
        <taxon>Eukaryota</taxon>
        <taxon>Metazoa</taxon>
        <taxon>Ecdysozoa</taxon>
        <taxon>Arthropoda</taxon>
        <taxon>Hexapoda</taxon>
        <taxon>Insecta</taxon>
        <taxon>Pterygota</taxon>
        <taxon>Neoptera</taxon>
        <taxon>Endopterygota</taxon>
        <taxon>Diptera</taxon>
        <taxon>Brachycera</taxon>
        <taxon>Muscomorpha</taxon>
        <taxon>Hippoboscoidea</taxon>
        <taxon>Glossinidae</taxon>
        <taxon>Glossina</taxon>
    </lineage>
</organism>